<evidence type="ECO:0000256" key="1">
    <source>
        <dbReference type="SAM" id="MobiDB-lite"/>
    </source>
</evidence>
<protein>
    <submittedName>
        <fullName evidence="3">Uncharacterized protein</fullName>
    </submittedName>
</protein>
<dbReference type="EMBL" id="PXOG01000100">
    <property type="protein sequence ID" value="RGP77093.1"/>
    <property type="molecule type" value="Genomic_DNA"/>
</dbReference>
<comment type="caution">
    <text evidence="3">The sequence shown here is derived from an EMBL/GenBank/DDBJ whole genome shotgun (WGS) entry which is preliminary data.</text>
</comment>
<organism evidence="3 4">
    <name type="scientific">Fusarium longipes</name>
    <dbReference type="NCBI Taxonomy" id="694270"/>
    <lineage>
        <taxon>Eukaryota</taxon>
        <taxon>Fungi</taxon>
        <taxon>Dikarya</taxon>
        <taxon>Ascomycota</taxon>
        <taxon>Pezizomycotina</taxon>
        <taxon>Sordariomycetes</taxon>
        <taxon>Hypocreomycetidae</taxon>
        <taxon>Hypocreales</taxon>
        <taxon>Nectriaceae</taxon>
        <taxon>Fusarium</taxon>
    </lineage>
</organism>
<sequence length="255" mass="27539">MVSFKLVATVATAFSIGIAEAYSKNYDCSDTCAKEIKLIEGHREDCYDFISRNNYEVVRHLNKLPKKYKYICKGTVDFVNACYCLDDKKKYDCDDCDPVTTTTDFVLVPQPTTTTTTDSETTTTTESTTTTTTESTTTTTTTTTTESSCPTSPATCDNPFSCGGDVPYCSEGSQCFCASTTEGDNVCILDFICSSTQTCSSSSECTIEGQRCITNTCCPDSCASPATNEQCQASTQQQGLRVPAGRRARGSSATF</sequence>
<dbReference type="Proteomes" id="UP000266234">
    <property type="component" value="Unassembled WGS sequence"/>
</dbReference>
<keyword evidence="2" id="KW-0732">Signal</keyword>
<feature type="chain" id="PRO_5017463455" evidence="2">
    <location>
        <begin position="24"/>
        <end position="255"/>
    </location>
</feature>
<evidence type="ECO:0000313" key="3">
    <source>
        <dbReference type="EMBL" id="RGP77093.1"/>
    </source>
</evidence>
<feature type="region of interest" description="Disordered" evidence="1">
    <location>
        <begin position="110"/>
        <end position="153"/>
    </location>
</feature>
<dbReference type="AlphaFoldDB" id="A0A395SX90"/>
<keyword evidence="4" id="KW-1185">Reference proteome</keyword>
<feature type="compositionally biased region" description="Low complexity" evidence="1">
    <location>
        <begin position="112"/>
        <end position="148"/>
    </location>
</feature>
<dbReference type="OrthoDB" id="5104085at2759"/>
<feature type="signal peptide" evidence="2">
    <location>
        <begin position="1"/>
        <end position="23"/>
    </location>
</feature>
<proteinExistence type="predicted"/>
<accession>A0A395SX90</accession>
<evidence type="ECO:0000313" key="4">
    <source>
        <dbReference type="Proteomes" id="UP000266234"/>
    </source>
</evidence>
<gene>
    <name evidence="3" type="ORF">FLONG3_4608</name>
</gene>
<reference evidence="3 4" key="1">
    <citation type="journal article" date="2018" name="PLoS Pathog.">
        <title>Evolution of structural diversity of trichothecenes, a family of toxins produced by plant pathogenic and entomopathogenic fungi.</title>
        <authorList>
            <person name="Proctor R.H."/>
            <person name="McCormick S.P."/>
            <person name="Kim H.S."/>
            <person name="Cardoza R.E."/>
            <person name="Stanley A.M."/>
            <person name="Lindo L."/>
            <person name="Kelly A."/>
            <person name="Brown D.W."/>
            <person name="Lee T."/>
            <person name="Vaughan M.M."/>
            <person name="Alexander N.J."/>
            <person name="Busman M."/>
            <person name="Gutierrez S."/>
        </authorList>
    </citation>
    <scope>NUCLEOTIDE SEQUENCE [LARGE SCALE GENOMIC DNA]</scope>
    <source>
        <strain evidence="3 4">NRRL 20695</strain>
    </source>
</reference>
<name>A0A395SX90_9HYPO</name>
<evidence type="ECO:0000256" key="2">
    <source>
        <dbReference type="SAM" id="SignalP"/>
    </source>
</evidence>